<protein>
    <submittedName>
        <fullName evidence="7">Thiamine pyrophosphate-requiring protein</fullName>
    </submittedName>
</protein>
<organism evidence="7 8">
    <name type="scientific">Pseudoduganella chitinolytica</name>
    <dbReference type="NCBI Taxonomy" id="34070"/>
    <lineage>
        <taxon>Bacteria</taxon>
        <taxon>Pseudomonadati</taxon>
        <taxon>Pseudomonadota</taxon>
        <taxon>Betaproteobacteria</taxon>
        <taxon>Burkholderiales</taxon>
        <taxon>Oxalobacteraceae</taxon>
        <taxon>Telluria group</taxon>
        <taxon>Pseudoduganella</taxon>
    </lineage>
</organism>
<evidence type="ECO:0000256" key="1">
    <source>
        <dbReference type="ARBA" id="ARBA00007812"/>
    </source>
</evidence>
<dbReference type="InterPro" id="IPR012000">
    <property type="entry name" value="Thiamin_PyroP_enz_cen_dom"/>
</dbReference>
<evidence type="ECO:0000259" key="4">
    <source>
        <dbReference type="Pfam" id="PF00205"/>
    </source>
</evidence>
<dbReference type="PANTHER" id="PTHR42981:SF2">
    <property type="entry name" value="PYRUVATE DEHYDROGENASE [UBIQUINONE]"/>
    <property type="match status" value="1"/>
</dbReference>
<evidence type="ECO:0000259" key="5">
    <source>
        <dbReference type="Pfam" id="PF02775"/>
    </source>
</evidence>
<comment type="similarity">
    <text evidence="1 3">Belongs to the TPP enzyme family.</text>
</comment>
<dbReference type="Pfam" id="PF02775">
    <property type="entry name" value="TPP_enzyme_C"/>
    <property type="match status" value="1"/>
</dbReference>
<dbReference type="InterPro" id="IPR047210">
    <property type="entry name" value="TPP_PYR_POXB-like"/>
</dbReference>
<dbReference type="PROSITE" id="PS00187">
    <property type="entry name" value="TPP_ENZYMES"/>
    <property type="match status" value="1"/>
</dbReference>
<dbReference type="Gene3D" id="3.40.50.970">
    <property type="match status" value="2"/>
</dbReference>
<evidence type="ECO:0000256" key="2">
    <source>
        <dbReference type="ARBA" id="ARBA00023052"/>
    </source>
</evidence>
<sequence length="595" mass="64592">MADTVGDFLLQRMNAWGVQRVFGYPGDGINGIMGAFGRQDAIDFIQVRHEEMAAFMATAHAKFTGEVGVCVATSGPGAIHLLNGLYDAKLDHQPVVAIVGQQKRASIGGDYQQEVDLVSLFKDVAHEYVHMATDAAQVRHLVDRAFRIAKEQRTVTCIIFPNDVQELDAVPQPPREHGTVHSGIGALTRSHVPPAEALQQAARILNEGRKVAILAGAGALHATDELIEVAELLGAGIAKALLGKAAVPDDLPFVTGSIGLLGTKPSHDMMNGCDTLLMVGSNFPYSEFLPKEGQARGVQIDIDARRASVRYPMEFNLIGDAKATLRALIPLLERKADRGWQDDIREGVERWWRVLEGRAMNDANPINPQRVFWELSPRLPDNCVVAVDSGSVANWYARDVKMRRGMMTSVSGGLSTMGCAVPYAIAAKFALPDRPVVALVGDGAMQMNGINGLITVAKYWRRWGNGKLVIMVLNNRDLNLVTWEERAIGGNPKYEASQTMPDFPYAAYAELLGLKGIRIDTPDGVAAGWEAALAADRPCVLEMVTDPDVPPLPPDVSPKQAKAYFAALLKGDPDALAIVKASIKETWEAWFPPKK</sequence>
<dbReference type="EMBL" id="CP119083">
    <property type="protein sequence ID" value="WEF33049.1"/>
    <property type="molecule type" value="Genomic_DNA"/>
</dbReference>
<dbReference type="CDD" id="cd02014">
    <property type="entry name" value="TPP_POX"/>
    <property type="match status" value="1"/>
</dbReference>
<dbReference type="InterPro" id="IPR029061">
    <property type="entry name" value="THDP-binding"/>
</dbReference>
<dbReference type="InterPro" id="IPR047211">
    <property type="entry name" value="POXB-like"/>
</dbReference>
<dbReference type="Gene3D" id="3.40.50.1220">
    <property type="entry name" value="TPP-binding domain"/>
    <property type="match status" value="1"/>
</dbReference>
<dbReference type="SUPFAM" id="SSF52467">
    <property type="entry name" value="DHS-like NAD/FAD-binding domain"/>
    <property type="match status" value="1"/>
</dbReference>
<dbReference type="InterPro" id="IPR011766">
    <property type="entry name" value="TPP_enzyme_TPP-bd"/>
</dbReference>
<reference evidence="7 8" key="1">
    <citation type="submission" date="2023-02" db="EMBL/GenBank/DDBJ databases">
        <title>Gemone sequence of Telluria chitinolytica ACM 3522T.</title>
        <authorList>
            <person name="Frediansyah A."/>
            <person name="Miess H."/>
            <person name="Gross H."/>
        </authorList>
    </citation>
    <scope>NUCLEOTIDE SEQUENCE [LARGE SCALE GENOMIC DNA]</scope>
    <source>
        <strain evidence="7 8">ACM 3522</strain>
    </source>
</reference>
<dbReference type="InterPro" id="IPR000399">
    <property type="entry name" value="TPP-bd_CS"/>
</dbReference>
<keyword evidence="8" id="KW-1185">Reference proteome</keyword>
<feature type="domain" description="Thiamine pyrophosphate enzyme TPP-binding" evidence="5">
    <location>
        <begin position="388"/>
        <end position="542"/>
    </location>
</feature>
<proteinExistence type="inferred from homology"/>
<keyword evidence="2 3" id="KW-0786">Thiamine pyrophosphate</keyword>
<dbReference type="Pfam" id="PF02776">
    <property type="entry name" value="TPP_enzyme_N"/>
    <property type="match status" value="1"/>
</dbReference>
<evidence type="ECO:0000313" key="7">
    <source>
        <dbReference type="EMBL" id="WEF33049.1"/>
    </source>
</evidence>
<feature type="domain" description="Thiamine pyrophosphate enzyme N-terminal TPP-binding" evidence="6">
    <location>
        <begin position="4"/>
        <end position="119"/>
    </location>
</feature>
<evidence type="ECO:0000259" key="6">
    <source>
        <dbReference type="Pfam" id="PF02776"/>
    </source>
</evidence>
<dbReference type="SUPFAM" id="SSF52518">
    <property type="entry name" value="Thiamin diphosphate-binding fold (THDP-binding)"/>
    <property type="match status" value="2"/>
</dbReference>
<feature type="domain" description="Thiamine pyrophosphate enzyme central" evidence="4">
    <location>
        <begin position="198"/>
        <end position="328"/>
    </location>
</feature>
<gene>
    <name evidence="7" type="ORF">PX653_27275</name>
</gene>
<dbReference type="Pfam" id="PF00205">
    <property type="entry name" value="TPP_enzyme_M"/>
    <property type="match status" value="1"/>
</dbReference>
<dbReference type="InterPro" id="IPR047212">
    <property type="entry name" value="TPP_POXB-like"/>
</dbReference>
<dbReference type="InterPro" id="IPR012001">
    <property type="entry name" value="Thiamin_PyroP_enz_TPP-bd_dom"/>
</dbReference>
<evidence type="ECO:0000256" key="3">
    <source>
        <dbReference type="RuleBase" id="RU362132"/>
    </source>
</evidence>
<dbReference type="CDD" id="cd07039">
    <property type="entry name" value="TPP_PYR_POX"/>
    <property type="match status" value="1"/>
</dbReference>
<dbReference type="PANTHER" id="PTHR42981">
    <property type="entry name" value="PYRUVATE DEHYDROGENASE [UBIQUINONE]"/>
    <property type="match status" value="1"/>
</dbReference>
<accession>A0ABY8BFB6</accession>
<dbReference type="RefSeq" id="WP_277415764.1">
    <property type="nucleotide sequence ID" value="NZ_CP119083.1"/>
</dbReference>
<dbReference type="Proteomes" id="UP001216510">
    <property type="component" value="Chromosome"/>
</dbReference>
<evidence type="ECO:0000313" key="8">
    <source>
        <dbReference type="Proteomes" id="UP001216510"/>
    </source>
</evidence>
<dbReference type="NCBIfam" id="NF006129">
    <property type="entry name" value="PRK08273.1"/>
    <property type="match status" value="1"/>
</dbReference>
<dbReference type="InterPro" id="IPR029035">
    <property type="entry name" value="DHS-like_NAD/FAD-binding_dom"/>
</dbReference>
<name>A0ABY8BFB6_9BURK</name>